<keyword evidence="4" id="KW-1185">Reference proteome</keyword>
<proteinExistence type="predicted"/>
<keyword evidence="1" id="KW-0328">Glycosyltransferase</keyword>
<dbReference type="Gene3D" id="3.40.50.2000">
    <property type="entry name" value="Glycogen Phosphorylase B"/>
    <property type="match status" value="1"/>
</dbReference>
<dbReference type="PANTHER" id="PTHR48046">
    <property type="entry name" value="UDP-GLYCOSYLTRANSFERASE 72E1"/>
    <property type="match status" value="1"/>
</dbReference>
<dbReference type="EMBL" id="CP133622">
    <property type="protein sequence ID" value="WMV55512.1"/>
    <property type="molecule type" value="Genomic_DNA"/>
</dbReference>
<keyword evidence="1" id="KW-0808">Transferase</keyword>
<evidence type="ECO:0000313" key="3">
    <source>
        <dbReference type="EMBL" id="WMV55512.1"/>
    </source>
</evidence>
<feature type="region of interest" description="Disordered" evidence="2">
    <location>
        <begin position="83"/>
        <end position="104"/>
    </location>
</feature>
<protein>
    <submittedName>
        <fullName evidence="3">Uncharacterized protein</fullName>
    </submittedName>
</protein>
<dbReference type="GO" id="GO:0016757">
    <property type="term" value="F:glycosyltransferase activity"/>
    <property type="evidence" value="ECO:0007669"/>
    <property type="project" value="UniProtKB-KW"/>
</dbReference>
<evidence type="ECO:0000256" key="1">
    <source>
        <dbReference type="ARBA" id="ARBA00022676"/>
    </source>
</evidence>
<evidence type="ECO:0000256" key="2">
    <source>
        <dbReference type="SAM" id="MobiDB-lite"/>
    </source>
</evidence>
<dbReference type="Proteomes" id="UP001234989">
    <property type="component" value="Chromosome 11"/>
</dbReference>
<dbReference type="AlphaFoldDB" id="A0AAF0UZT9"/>
<sequence length="130" mass="14716">MILTQISTGKIFPTESKSFIKFLDEKEEESVLYISFGSQNRISASQMMELALDKVNRVNFIWVVRPPLGFDINMEFRAEEWLPEGAEANPPRSRREDRVHGGPLNKISSKNQGFNLISSFLSFGSFGVAI</sequence>
<accession>A0AAF0UZT9</accession>
<organism evidence="3 4">
    <name type="scientific">Solanum verrucosum</name>
    <dbReference type="NCBI Taxonomy" id="315347"/>
    <lineage>
        <taxon>Eukaryota</taxon>
        <taxon>Viridiplantae</taxon>
        <taxon>Streptophyta</taxon>
        <taxon>Embryophyta</taxon>
        <taxon>Tracheophyta</taxon>
        <taxon>Spermatophyta</taxon>
        <taxon>Magnoliopsida</taxon>
        <taxon>eudicotyledons</taxon>
        <taxon>Gunneridae</taxon>
        <taxon>Pentapetalae</taxon>
        <taxon>asterids</taxon>
        <taxon>lamiids</taxon>
        <taxon>Solanales</taxon>
        <taxon>Solanaceae</taxon>
        <taxon>Solanoideae</taxon>
        <taxon>Solaneae</taxon>
        <taxon>Solanum</taxon>
    </lineage>
</organism>
<evidence type="ECO:0000313" key="4">
    <source>
        <dbReference type="Proteomes" id="UP001234989"/>
    </source>
</evidence>
<reference evidence="3" key="1">
    <citation type="submission" date="2023-08" db="EMBL/GenBank/DDBJ databases">
        <title>A de novo genome assembly of Solanum verrucosum Schlechtendal, a Mexican diploid species geographically isolated from the other diploid A-genome species in potato relatives.</title>
        <authorList>
            <person name="Hosaka K."/>
        </authorList>
    </citation>
    <scope>NUCLEOTIDE SEQUENCE</scope>
    <source>
        <tissue evidence="3">Young leaves</tissue>
    </source>
</reference>
<dbReference type="PANTHER" id="PTHR48046:SF1">
    <property type="entry name" value="GLYCOSYLTRANSFERASE-RELATED"/>
    <property type="match status" value="1"/>
</dbReference>
<dbReference type="SUPFAM" id="SSF53756">
    <property type="entry name" value="UDP-Glycosyltransferase/glycogen phosphorylase"/>
    <property type="match status" value="1"/>
</dbReference>
<name>A0AAF0UZT9_SOLVR</name>
<gene>
    <name evidence="3" type="ORF">MTR67_048897</name>
</gene>